<dbReference type="AlphaFoldDB" id="A0A9N8VIB6"/>
<dbReference type="EMBL" id="CAJVPJ010000017">
    <property type="protein sequence ID" value="CAG8456682.1"/>
    <property type="molecule type" value="Genomic_DNA"/>
</dbReference>
<gene>
    <name evidence="9" type="ORF">POCULU_LOCUS338</name>
</gene>
<keyword evidence="6" id="KW-1133">Transmembrane helix</keyword>
<keyword evidence="2" id="KW-0812">Transmembrane</keyword>
<dbReference type="GO" id="GO:0008270">
    <property type="term" value="F:zinc ion binding"/>
    <property type="evidence" value="ECO:0007669"/>
    <property type="project" value="UniProtKB-KW"/>
</dbReference>
<protein>
    <submittedName>
        <fullName evidence="9">1618_t:CDS:1</fullName>
    </submittedName>
</protein>
<comment type="subcellular location">
    <subcellularLocation>
        <location evidence="1">Membrane</location>
        <topology evidence="1">Multi-pass membrane protein</topology>
    </subcellularLocation>
</comment>
<evidence type="ECO:0000256" key="3">
    <source>
        <dbReference type="ARBA" id="ARBA00022723"/>
    </source>
</evidence>
<evidence type="ECO:0000313" key="9">
    <source>
        <dbReference type="EMBL" id="CAG8456682.1"/>
    </source>
</evidence>
<dbReference type="Proteomes" id="UP000789572">
    <property type="component" value="Unassembled WGS sequence"/>
</dbReference>
<evidence type="ECO:0000256" key="4">
    <source>
        <dbReference type="ARBA" id="ARBA00022771"/>
    </source>
</evidence>
<organism evidence="9 10">
    <name type="scientific">Paraglomus occultum</name>
    <dbReference type="NCBI Taxonomy" id="144539"/>
    <lineage>
        <taxon>Eukaryota</taxon>
        <taxon>Fungi</taxon>
        <taxon>Fungi incertae sedis</taxon>
        <taxon>Mucoromycota</taxon>
        <taxon>Glomeromycotina</taxon>
        <taxon>Glomeromycetes</taxon>
        <taxon>Paraglomerales</taxon>
        <taxon>Paraglomeraceae</taxon>
        <taxon>Paraglomus</taxon>
    </lineage>
</organism>
<dbReference type="SUPFAM" id="SSF57850">
    <property type="entry name" value="RING/U-box"/>
    <property type="match status" value="1"/>
</dbReference>
<name>A0A9N8VIB6_9GLOM</name>
<dbReference type="Pfam" id="PF12906">
    <property type="entry name" value="RINGv"/>
    <property type="match status" value="1"/>
</dbReference>
<comment type="caution">
    <text evidence="9">The sequence shown here is derived from an EMBL/GenBank/DDBJ whole genome shotgun (WGS) entry which is preliminary data.</text>
</comment>
<dbReference type="GO" id="GO:0016020">
    <property type="term" value="C:membrane"/>
    <property type="evidence" value="ECO:0007669"/>
    <property type="project" value="UniProtKB-SubCell"/>
</dbReference>
<reference evidence="9" key="1">
    <citation type="submission" date="2021-06" db="EMBL/GenBank/DDBJ databases">
        <authorList>
            <person name="Kallberg Y."/>
            <person name="Tangrot J."/>
            <person name="Rosling A."/>
        </authorList>
    </citation>
    <scope>NUCLEOTIDE SEQUENCE</scope>
    <source>
        <strain evidence="9">IA702</strain>
    </source>
</reference>
<accession>A0A9N8VIB6</accession>
<evidence type="ECO:0000256" key="2">
    <source>
        <dbReference type="ARBA" id="ARBA00022692"/>
    </source>
</evidence>
<dbReference type="InterPro" id="IPR013083">
    <property type="entry name" value="Znf_RING/FYVE/PHD"/>
</dbReference>
<evidence type="ECO:0000256" key="7">
    <source>
        <dbReference type="ARBA" id="ARBA00023136"/>
    </source>
</evidence>
<keyword evidence="3" id="KW-0479">Metal-binding</keyword>
<dbReference type="Gene3D" id="3.30.40.10">
    <property type="entry name" value="Zinc/RING finger domain, C3HC4 (zinc finger)"/>
    <property type="match status" value="1"/>
</dbReference>
<dbReference type="SMART" id="SM00744">
    <property type="entry name" value="RINGv"/>
    <property type="match status" value="1"/>
</dbReference>
<keyword evidence="4" id="KW-0863">Zinc-finger</keyword>
<evidence type="ECO:0000256" key="6">
    <source>
        <dbReference type="ARBA" id="ARBA00022989"/>
    </source>
</evidence>
<evidence type="ECO:0000256" key="1">
    <source>
        <dbReference type="ARBA" id="ARBA00004141"/>
    </source>
</evidence>
<proteinExistence type="predicted"/>
<keyword evidence="5" id="KW-0862">Zinc</keyword>
<evidence type="ECO:0000256" key="5">
    <source>
        <dbReference type="ARBA" id="ARBA00022833"/>
    </source>
</evidence>
<evidence type="ECO:0000313" key="10">
    <source>
        <dbReference type="Proteomes" id="UP000789572"/>
    </source>
</evidence>
<feature type="domain" description="RING-CH-type" evidence="8">
    <location>
        <begin position="151"/>
        <end position="216"/>
    </location>
</feature>
<dbReference type="PANTHER" id="PTHR46283">
    <property type="entry name" value="E3 UBIQUITIN-PROTEIN LIGASE MARCH5"/>
    <property type="match status" value="1"/>
</dbReference>
<dbReference type="Pfam" id="PF09435">
    <property type="entry name" value="DUF2015"/>
    <property type="match status" value="1"/>
</dbReference>
<evidence type="ECO:0000259" key="8">
    <source>
        <dbReference type="PROSITE" id="PS51292"/>
    </source>
</evidence>
<keyword evidence="7" id="KW-0472">Membrane</keyword>
<sequence length="569" mass="64499">MFDRLYNYLFAIDMQSLDMKNVPALVYLSKKWHQPSRVVNTAGYDNGMDALDIGPFSPGGDSDIGVNAVPLFHIPVYHEIQNHISMSSYSPVVSGSPQIQADPISTPSTSAVASLSSGSIAQQEVAENNSRTDESIVHRELNASLSRLIPLEEIADKRCWICFGEEDDSTGKWVRPCKCSLICHEECLLNWITETQKGTALKKVRCPQCKTPYQLNETKSLILQLLSVIDATVQSSIPYITVLGVTFSVAITQFHYGAYALLTVVGLEEGGQILRGPWSWRMILNLPLIPAFLICSRIPSLNNYMLLSPILYLKWNQLRVSLPPHPTVTLAILPTASYVYNRLYFQLFGKMEVSWQTQVEPYAVATIDGGNGDNANERARNDRDLINRVERRDYGRLIVGALCLPCRFNVVKSRIPDHFHRSILGGCLLIVFKDAVNLTLKYQKAKNRRSRHVRNYDEFALAYYYRDRILPKLPYFKNRYQRVPAYFSTSSFQQDIEDGLTSETFDLQQNVVDGDSRAGLENSEEIKRIMEEEGVNFDQARLIRQQRKFKSSNIDPLTGIPKDPKFVSF</sequence>
<dbReference type="PROSITE" id="PS51292">
    <property type="entry name" value="ZF_RING_CH"/>
    <property type="match status" value="1"/>
</dbReference>
<keyword evidence="10" id="KW-1185">Reference proteome</keyword>
<dbReference type="InterPro" id="IPR011016">
    <property type="entry name" value="Znf_RING-CH"/>
</dbReference>
<dbReference type="OrthoDB" id="5817083at2759"/>
<dbReference type="InterPro" id="IPR018559">
    <property type="entry name" value="DUF2015"/>
</dbReference>